<dbReference type="NCBIfam" id="NF008687">
    <property type="entry name" value="PRK11706.1"/>
    <property type="match status" value="1"/>
</dbReference>
<evidence type="ECO:0000256" key="2">
    <source>
        <dbReference type="ARBA" id="ARBA00037999"/>
    </source>
</evidence>
<keyword evidence="1 4" id="KW-0663">Pyridoxal phosphate</keyword>
<feature type="modified residue" description="N6-(pyridoxal phosphate)lysine" evidence="4">
    <location>
        <position position="181"/>
    </location>
</feature>
<dbReference type="InterPro" id="IPR000653">
    <property type="entry name" value="DegT/StrS_aminotransferase"/>
</dbReference>
<dbReference type="Gene3D" id="3.40.640.10">
    <property type="entry name" value="Type I PLP-dependent aspartate aminotransferase-like (Major domain)"/>
    <property type="match status" value="1"/>
</dbReference>
<keyword evidence="6" id="KW-0808">Transferase</keyword>
<dbReference type="PANTHER" id="PTHR30244">
    <property type="entry name" value="TRANSAMINASE"/>
    <property type="match status" value="1"/>
</dbReference>
<dbReference type="InterPro" id="IPR015421">
    <property type="entry name" value="PyrdxlP-dep_Trfase_major"/>
</dbReference>
<dbReference type="GeneID" id="99506743"/>
<dbReference type="InterPro" id="IPR015424">
    <property type="entry name" value="PyrdxlP-dep_Trfase"/>
</dbReference>
<keyword evidence="6" id="KW-0032">Aminotransferase</keyword>
<evidence type="ECO:0000256" key="3">
    <source>
        <dbReference type="PIRSR" id="PIRSR000390-1"/>
    </source>
</evidence>
<dbReference type="PANTHER" id="PTHR30244:SF34">
    <property type="entry name" value="DTDP-4-AMINO-4,6-DIDEOXYGALACTOSE TRANSAMINASE"/>
    <property type="match status" value="1"/>
</dbReference>
<organism evidence="6 7">
    <name type="scientific">Pseudoalteromonas lipolytica</name>
    <dbReference type="NCBI Taxonomy" id="570156"/>
    <lineage>
        <taxon>Bacteria</taxon>
        <taxon>Pseudomonadati</taxon>
        <taxon>Pseudomonadota</taxon>
        <taxon>Gammaproteobacteria</taxon>
        <taxon>Alteromonadales</taxon>
        <taxon>Pseudoalteromonadaceae</taxon>
        <taxon>Pseudoalteromonas</taxon>
    </lineage>
</organism>
<sequence length="376" mass="42020">MIPFNIPPKIGNELNYIEQAIQSDRLCGDGQFSKKCEAWIEENFNTAKALLTPSCTASLELAAILIDIKEGDEVIMPSYTFVSTANAFVLRGAKIIFIDVRSDTMNMDESLIEAAITSKTRAIVPVHYAGVACEMDTILSIAEKYGLWVIEDAAQGVMSTYKGQALGTIGHIGCYSFHETKNYSSGGEGGAILINDPKLVTRAEIIREKGTNRSQFLHGIVDKYTWQDVGSSFLPSELQAAYLYAQLESANMINDSRLSLWHNYYNELSKILQPEQLPHIPNHLKHNAHMFYIKLASSEVRAKFISFMKAQNIITPFHYIPLHSSPAGEQFGKFIGKDCHTSTESSKLVRLPLYLEMSKVQQGVVIKAVKEFFFEE</sequence>
<dbReference type="AlphaFoldDB" id="A0AAD0S2D5"/>
<dbReference type="FunFam" id="3.40.640.10:FF:000037">
    <property type="entry name" value="dTDP-4-amino-4,6-dideoxygalactose transaminase"/>
    <property type="match status" value="1"/>
</dbReference>
<dbReference type="CDD" id="cd00616">
    <property type="entry name" value="AHBA_syn"/>
    <property type="match status" value="1"/>
</dbReference>
<name>A0AAD0S2D5_9GAMM</name>
<dbReference type="RefSeq" id="WP_118844688.1">
    <property type="nucleotide sequence ID" value="NZ_CP032090.1"/>
</dbReference>
<dbReference type="Proteomes" id="UP000264605">
    <property type="component" value="Chromosome"/>
</dbReference>
<evidence type="ECO:0000256" key="5">
    <source>
        <dbReference type="RuleBase" id="RU004508"/>
    </source>
</evidence>
<proteinExistence type="inferred from homology"/>
<comment type="similarity">
    <text evidence="2 5">Belongs to the DegT/DnrJ/EryC1 family.</text>
</comment>
<dbReference type="EC" id="2.6.1.59" evidence="6"/>
<feature type="active site" description="Proton acceptor" evidence="3">
    <location>
        <position position="181"/>
    </location>
</feature>
<protein>
    <submittedName>
        <fullName evidence="6">dTDP-4-amino-4,6-dideoxygalactose transaminase</fullName>
        <ecNumber evidence="6">2.6.1.59</ecNumber>
    </submittedName>
</protein>
<dbReference type="GO" id="GO:0019180">
    <property type="term" value="F:dTDP-4-amino-4,6-dideoxygalactose transaminase activity"/>
    <property type="evidence" value="ECO:0007669"/>
    <property type="project" value="UniProtKB-EC"/>
</dbReference>
<dbReference type="SUPFAM" id="SSF53383">
    <property type="entry name" value="PLP-dependent transferases"/>
    <property type="match status" value="1"/>
</dbReference>
<dbReference type="InterPro" id="IPR012749">
    <property type="entry name" value="WecE-like"/>
</dbReference>
<dbReference type="Pfam" id="PF01041">
    <property type="entry name" value="DegT_DnrJ_EryC1"/>
    <property type="match status" value="1"/>
</dbReference>
<accession>A0AAD0S2D5</accession>
<evidence type="ECO:0000313" key="6">
    <source>
        <dbReference type="EMBL" id="AXV66463.1"/>
    </source>
</evidence>
<evidence type="ECO:0000256" key="1">
    <source>
        <dbReference type="ARBA" id="ARBA00022898"/>
    </source>
</evidence>
<reference evidence="6 7" key="1">
    <citation type="submission" date="2018-08" db="EMBL/GenBank/DDBJ databases">
        <title>Draft genome sequence of Pseudoalteromonas donghaensis HJ51.</title>
        <authorList>
            <person name="Oh J."/>
            <person name="Roh D."/>
        </authorList>
    </citation>
    <scope>NUCLEOTIDE SEQUENCE [LARGE SCALE GENOMIC DNA]</scope>
    <source>
        <strain evidence="6 7">HJ51</strain>
    </source>
</reference>
<dbReference type="GO" id="GO:0000271">
    <property type="term" value="P:polysaccharide biosynthetic process"/>
    <property type="evidence" value="ECO:0007669"/>
    <property type="project" value="TreeGrafter"/>
</dbReference>
<dbReference type="NCBIfam" id="TIGR02379">
    <property type="entry name" value="ECA_wecE"/>
    <property type="match status" value="1"/>
</dbReference>
<dbReference type="EMBL" id="CP032090">
    <property type="protein sequence ID" value="AXV66463.1"/>
    <property type="molecule type" value="Genomic_DNA"/>
</dbReference>
<evidence type="ECO:0000256" key="4">
    <source>
        <dbReference type="PIRSR" id="PIRSR000390-2"/>
    </source>
</evidence>
<gene>
    <name evidence="6" type="ORF">D0907_14790</name>
</gene>
<dbReference type="PIRSF" id="PIRSF000390">
    <property type="entry name" value="PLP_StrS"/>
    <property type="match status" value="1"/>
</dbReference>
<dbReference type="KEGG" id="pdj:D0907_14790"/>
<dbReference type="GO" id="GO:0030170">
    <property type="term" value="F:pyridoxal phosphate binding"/>
    <property type="evidence" value="ECO:0007669"/>
    <property type="project" value="TreeGrafter"/>
</dbReference>
<evidence type="ECO:0000313" key="7">
    <source>
        <dbReference type="Proteomes" id="UP000264605"/>
    </source>
</evidence>